<keyword evidence="3" id="KW-1185">Reference proteome</keyword>
<feature type="compositionally biased region" description="Polar residues" evidence="1">
    <location>
        <begin position="85"/>
        <end position="99"/>
    </location>
</feature>
<dbReference type="OrthoDB" id="3362250at2759"/>
<accession>A0A9P6DWS6</accession>
<organism evidence="2 3">
    <name type="scientific">Hydnum rufescens UP504</name>
    <dbReference type="NCBI Taxonomy" id="1448309"/>
    <lineage>
        <taxon>Eukaryota</taxon>
        <taxon>Fungi</taxon>
        <taxon>Dikarya</taxon>
        <taxon>Basidiomycota</taxon>
        <taxon>Agaricomycotina</taxon>
        <taxon>Agaricomycetes</taxon>
        <taxon>Cantharellales</taxon>
        <taxon>Hydnaceae</taxon>
        <taxon>Hydnum</taxon>
    </lineage>
</organism>
<feature type="region of interest" description="Disordered" evidence="1">
    <location>
        <begin position="1"/>
        <end position="99"/>
    </location>
</feature>
<gene>
    <name evidence="2" type="ORF">BS47DRAFT_1340619</name>
</gene>
<dbReference type="AlphaFoldDB" id="A0A9P6DWS6"/>
<name>A0A9P6DWS6_9AGAM</name>
<feature type="compositionally biased region" description="Low complexity" evidence="1">
    <location>
        <begin position="61"/>
        <end position="77"/>
    </location>
</feature>
<evidence type="ECO:0000313" key="3">
    <source>
        <dbReference type="Proteomes" id="UP000886523"/>
    </source>
</evidence>
<dbReference type="EMBL" id="MU128937">
    <property type="protein sequence ID" value="KAF9516727.1"/>
    <property type="molecule type" value="Genomic_DNA"/>
</dbReference>
<evidence type="ECO:0000313" key="2">
    <source>
        <dbReference type="EMBL" id="KAF9516727.1"/>
    </source>
</evidence>
<protein>
    <submittedName>
        <fullName evidence="2">Uncharacterized protein</fullName>
    </submittedName>
</protein>
<sequence>MTPPPPAYPSPSLESLINPAASASIASDHSYPPPPPIRSPPLETVTLNSLHQGFSPPDAIPPSGRSSSTSTLSTTSCSPPPPFGASQSHTQSHPVPLTTASPQVHSELTRFLLAPAPPPKSNRLSFLPSAVSSSLMGRHKSFVIRTRSIPPVLTFTDTTSLLIGSGVASGIIELDHGVARALGVEPSWWIAVALAYVEFLDERDAYLAAANG</sequence>
<dbReference type="Proteomes" id="UP000886523">
    <property type="component" value="Unassembled WGS sequence"/>
</dbReference>
<comment type="caution">
    <text evidence="2">The sequence shown here is derived from an EMBL/GenBank/DDBJ whole genome shotgun (WGS) entry which is preliminary data.</text>
</comment>
<evidence type="ECO:0000256" key="1">
    <source>
        <dbReference type="SAM" id="MobiDB-lite"/>
    </source>
</evidence>
<reference evidence="2" key="1">
    <citation type="journal article" date="2020" name="Nat. Commun.">
        <title>Large-scale genome sequencing of mycorrhizal fungi provides insights into the early evolution of symbiotic traits.</title>
        <authorList>
            <person name="Miyauchi S."/>
            <person name="Kiss E."/>
            <person name="Kuo A."/>
            <person name="Drula E."/>
            <person name="Kohler A."/>
            <person name="Sanchez-Garcia M."/>
            <person name="Morin E."/>
            <person name="Andreopoulos B."/>
            <person name="Barry K.W."/>
            <person name="Bonito G."/>
            <person name="Buee M."/>
            <person name="Carver A."/>
            <person name="Chen C."/>
            <person name="Cichocki N."/>
            <person name="Clum A."/>
            <person name="Culley D."/>
            <person name="Crous P.W."/>
            <person name="Fauchery L."/>
            <person name="Girlanda M."/>
            <person name="Hayes R.D."/>
            <person name="Keri Z."/>
            <person name="LaButti K."/>
            <person name="Lipzen A."/>
            <person name="Lombard V."/>
            <person name="Magnuson J."/>
            <person name="Maillard F."/>
            <person name="Murat C."/>
            <person name="Nolan M."/>
            <person name="Ohm R.A."/>
            <person name="Pangilinan J."/>
            <person name="Pereira M.F."/>
            <person name="Perotto S."/>
            <person name="Peter M."/>
            <person name="Pfister S."/>
            <person name="Riley R."/>
            <person name="Sitrit Y."/>
            <person name="Stielow J.B."/>
            <person name="Szollosi G."/>
            <person name="Zifcakova L."/>
            <person name="Stursova M."/>
            <person name="Spatafora J.W."/>
            <person name="Tedersoo L."/>
            <person name="Vaario L.M."/>
            <person name="Yamada A."/>
            <person name="Yan M."/>
            <person name="Wang P."/>
            <person name="Xu J."/>
            <person name="Bruns T."/>
            <person name="Baldrian P."/>
            <person name="Vilgalys R."/>
            <person name="Dunand C."/>
            <person name="Henrissat B."/>
            <person name="Grigoriev I.V."/>
            <person name="Hibbett D."/>
            <person name="Nagy L.G."/>
            <person name="Martin F.M."/>
        </authorList>
    </citation>
    <scope>NUCLEOTIDE SEQUENCE</scope>
    <source>
        <strain evidence="2">UP504</strain>
    </source>
</reference>
<proteinExistence type="predicted"/>